<dbReference type="PANTHER" id="PTHR46173">
    <property type="entry name" value="CCA TRNA NUCLEOTIDYLTRANSFERASE 1, MITOCHONDRIAL"/>
    <property type="match status" value="1"/>
</dbReference>
<feature type="domain" description="HD" evidence="11">
    <location>
        <begin position="248"/>
        <end position="368"/>
    </location>
</feature>
<dbReference type="Pfam" id="PF13735">
    <property type="entry name" value="tRNA_NucTran2_2"/>
    <property type="match status" value="1"/>
</dbReference>
<keyword evidence="15" id="KW-1185">Reference proteome</keyword>
<keyword evidence="7" id="KW-0460">Magnesium</keyword>
<dbReference type="CDD" id="cd00077">
    <property type="entry name" value="HDc"/>
    <property type="match status" value="1"/>
</dbReference>
<comment type="cofactor">
    <cofactor evidence="1">
        <name>Mg(2+)</name>
        <dbReference type="ChEBI" id="CHEBI:18420"/>
    </cofactor>
</comment>
<sequence>MENPFDNNEHGKQAIRVIGILEDAGLEAWLVGGCVRDALLGRPVHDFDIACNALWSETQAVLEASGIHTVETGIAHGTLTAVSKGTPLEITTYRIDGAYTDGRHPDSVQFTRSIQEDLARRDFTINAMAWHPTRGLLDPFNGQADLHARTLRAVGEPEKRFMEDALRILRGVRFASQLGFAIDQETASGMRAQASNLDLIATERIAHELEGLLCGKHVHGALMAYADVIGRVIPEITPMIGFDQKTKYHIYDVWEHTAYAVQYATPEPLTRWATLFHDIGKPSTFTIDEEGIGHFYGHAHEGIPPAKRAMKRLKMSPSFIERVAMLVRYHDCPTIPEPKYVKRLLRKLDGDPDLLRALCSVKRADSLSHAPAYRSGVAHAQAIEDCLDLILRESQPFTVAALDISGKDLLAMGMPQGPHIGAALNAMLEAVMDETLPNERAALLRFAREWWSKRETEIKQA</sequence>
<evidence type="ECO:0000256" key="1">
    <source>
        <dbReference type="ARBA" id="ARBA00001946"/>
    </source>
</evidence>
<protein>
    <submittedName>
        <fullName evidence="14">tRNA nucleotidyltransferase (CCA-adding enzyme)</fullName>
    </submittedName>
</protein>
<dbReference type="Pfam" id="PF12627">
    <property type="entry name" value="PolyA_pol_RNAbd"/>
    <property type="match status" value="1"/>
</dbReference>
<dbReference type="PANTHER" id="PTHR46173:SF1">
    <property type="entry name" value="CCA TRNA NUCLEOTIDYLTRANSFERASE 1, MITOCHONDRIAL"/>
    <property type="match status" value="1"/>
</dbReference>
<dbReference type="AlphaFoldDB" id="A0A172RXD6"/>
<dbReference type="OrthoDB" id="9805698at2"/>
<evidence type="ECO:0000256" key="2">
    <source>
        <dbReference type="ARBA" id="ARBA00022679"/>
    </source>
</evidence>
<evidence type="ECO:0000259" key="12">
    <source>
        <dbReference type="Pfam" id="PF12627"/>
    </source>
</evidence>
<keyword evidence="8 9" id="KW-0694">RNA-binding</keyword>
<dbReference type="InterPro" id="IPR043519">
    <property type="entry name" value="NT_sf"/>
</dbReference>
<accession>A0A172RXD6</accession>
<dbReference type="InterPro" id="IPR003607">
    <property type="entry name" value="HD/PDEase_dom"/>
</dbReference>
<name>A0A172RXD6_9ACTN</name>
<evidence type="ECO:0000259" key="13">
    <source>
        <dbReference type="Pfam" id="PF13735"/>
    </source>
</evidence>
<dbReference type="InterPro" id="IPR006675">
    <property type="entry name" value="HDIG_dom"/>
</dbReference>
<keyword evidence="5" id="KW-0479">Metal-binding</keyword>
<dbReference type="KEGG" id="ddt:AAY81_03725"/>
<dbReference type="Gene3D" id="1.10.246.80">
    <property type="match status" value="1"/>
</dbReference>
<dbReference type="RefSeq" id="WP_066661532.1">
    <property type="nucleotide sequence ID" value="NZ_CP011402.1"/>
</dbReference>
<dbReference type="Pfam" id="PF01966">
    <property type="entry name" value="HD"/>
    <property type="match status" value="1"/>
</dbReference>
<keyword evidence="4" id="KW-0548">Nucleotidyltransferase</keyword>
<evidence type="ECO:0000313" key="15">
    <source>
        <dbReference type="Proteomes" id="UP000182975"/>
    </source>
</evidence>
<feature type="domain" description="tRNA nucleotidyltransferase/poly(A) polymerase RNA and SrmB- binding" evidence="12">
    <location>
        <begin position="179"/>
        <end position="222"/>
    </location>
</feature>
<dbReference type="Pfam" id="PF01743">
    <property type="entry name" value="PolyA_pol"/>
    <property type="match status" value="1"/>
</dbReference>
<evidence type="ECO:0000256" key="5">
    <source>
        <dbReference type="ARBA" id="ARBA00022723"/>
    </source>
</evidence>
<dbReference type="InterPro" id="IPR006674">
    <property type="entry name" value="HD_domain"/>
</dbReference>
<feature type="domain" description="CCA-adding enzyme C-terminal" evidence="13">
    <location>
        <begin position="402"/>
        <end position="447"/>
    </location>
</feature>
<dbReference type="EMBL" id="FOEC01000012">
    <property type="protein sequence ID" value="SEO93556.1"/>
    <property type="molecule type" value="Genomic_DNA"/>
</dbReference>
<dbReference type="NCBIfam" id="TIGR00277">
    <property type="entry name" value="HDIG"/>
    <property type="match status" value="1"/>
</dbReference>
<dbReference type="Proteomes" id="UP000182975">
    <property type="component" value="Unassembled WGS sequence"/>
</dbReference>
<dbReference type="GO" id="GO:0008033">
    <property type="term" value="P:tRNA processing"/>
    <property type="evidence" value="ECO:0007669"/>
    <property type="project" value="UniProtKB-KW"/>
</dbReference>
<evidence type="ECO:0000256" key="4">
    <source>
        <dbReference type="ARBA" id="ARBA00022695"/>
    </source>
</evidence>
<comment type="similarity">
    <text evidence="9">Belongs to the tRNA nucleotidyltransferase/poly(A) polymerase family.</text>
</comment>
<dbReference type="InterPro" id="IPR002646">
    <property type="entry name" value="PolA_pol_head_dom"/>
</dbReference>
<dbReference type="CDD" id="cd05398">
    <property type="entry name" value="NT_ClassII-CCAase"/>
    <property type="match status" value="1"/>
</dbReference>
<dbReference type="STRING" id="79604.AAY81_03725"/>
<keyword evidence="2 9" id="KW-0808">Transferase</keyword>
<dbReference type="GO" id="GO:0000166">
    <property type="term" value="F:nucleotide binding"/>
    <property type="evidence" value="ECO:0007669"/>
    <property type="project" value="UniProtKB-KW"/>
</dbReference>
<dbReference type="InterPro" id="IPR050264">
    <property type="entry name" value="Bact_CCA-adding_enz_type3_sf"/>
</dbReference>
<keyword evidence="6" id="KW-0547">Nucleotide-binding</keyword>
<dbReference type="InterPro" id="IPR032810">
    <property type="entry name" value="CCA-adding_enz_C"/>
</dbReference>
<evidence type="ECO:0000256" key="6">
    <source>
        <dbReference type="ARBA" id="ARBA00022741"/>
    </source>
</evidence>
<dbReference type="Gene3D" id="3.30.460.10">
    <property type="entry name" value="Beta Polymerase, domain 2"/>
    <property type="match status" value="1"/>
</dbReference>
<evidence type="ECO:0000256" key="9">
    <source>
        <dbReference type="RuleBase" id="RU003953"/>
    </source>
</evidence>
<dbReference type="SUPFAM" id="SSF81891">
    <property type="entry name" value="Poly A polymerase C-terminal region-like"/>
    <property type="match status" value="1"/>
</dbReference>
<dbReference type="GO" id="GO:0000049">
    <property type="term" value="F:tRNA binding"/>
    <property type="evidence" value="ECO:0007669"/>
    <property type="project" value="TreeGrafter"/>
</dbReference>
<gene>
    <name evidence="14" type="ORF">SAMN02910314_01669</name>
</gene>
<dbReference type="InterPro" id="IPR032828">
    <property type="entry name" value="PolyA_RNA-bd"/>
</dbReference>
<dbReference type="Gene3D" id="1.10.3090.10">
    <property type="entry name" value="cca-adding enzyme, domain 2"/>
    <property type="match status" value="1"/>
</dbReference>
<dbReference type="SUPFAM" id="SSF81301">
    <property type="entry name" value="Nucleotidyltransferase"/>
    <property type="match status" value="1"/>
</dbReference>
<evidence type="ECO:0000259" key="11">
    <source>
        <dbReference type="Pfam" id="PF01966"/>
    </source>
</evidence>
<dbReference type="GO" id="GO:0046872">
    <property type="term" value="F:metal ion binding"/>
    <property type="evidence" value="ECO:0007669"/>
    <property type="project" value="UniProtKB-KW"/>
</dbReference>
<keyword evidence="3" id="KW-0819">tRNA processing</keyword>
<reference evidence="15" key="1">
    <citation type="submission" date="2016-10" db="EMBL/GenBank/DDBJ databases">
        <authorList>
            <person name="Varghese N."/>
        </authorList>
    </citation>
    <scope>NUCLEOTIDE SEQUENCE [LARGE SCALE GENOMIC DNA]</scope>
    <source>
        <strain evidence="15">DSM 21843</strain>
    </source>
</reference>
<evidence type="ECO:0000313" key="14">
    <source>
        <dbReference type="EMBL" id="SEO93556.1"/>
    </source>
</evidence>
<proteinExistence type="inferred from homology"/>
<evidence type="ECO:0000256" key="3">
    <source>
        <dbReference type="ARBA" id="ARBA00022694"/>
    </source>
</evidence>
<evidence type="ECO:0000256" key="7">
    <source>
        <dbReference type="ARBA" id="ARBA00022842"/>
    </source>
</evidence>
<evidence type="ECO:0000259" key="10">
    <source>
        <dbReference type="Pfam" id="PF01743"/>
    </source>
</evidence>
<feature type="domain" description="Poly A polymerase head" evidence="10">
    <location>
        <begin position="28"/>
        <end position="152"/>
    </location>
</feature>
<organism evidence="14 15">
    <name type="scientific">Denitrobacterium detoxificans</name>
    <dbReference type="NCBI Taxonomy" id="79604"/>
    <lineage>
        <taxon>Bacteria</taxon>
        <taxon>Bacillati</taxon>
        <taxon>Actinomycetota</taxon>
        <taxon>Coriobacteriia</taxon>
        <taxon>Eggerthellales</taxon>
        <taxon>Eggerthellaceae</taxon>
        <taxon>Denitrobacterium</taxon>
    </lineage>
</organism>
<evidence type="ECO:0000256" key="8">
    <source>
        <dbReference type="ARBA" id="ARBA00022884"/>
    </source>
</evidence>
<dbReference type="GO" id="GO:0016779">
    <property type="term" value="F:nucleotidyltransferase activity"/>
    <property type="evidence" value="ECO:0007669"/>
    <property type="project" value="UniProtKB-KW"/>
</dbReference>
<dbReference type="PATRIC" id="fig|79604.3.peg.757"/>